<dbReference type="InterPro" id="IPR006620">
    <property type="entry name" value="Pro_4_hyd_alph"/>
</dbReference>
<dbReference type="GO" id="GO:0031418">
    <property type="term" value="F:L-ascorbic acid binding"/>
    <property type="evidence" value="ECO:0007669"/>
    <property type="project" value="InterPro"/>
</dbReference>
<evidence type="ECO:0000256" key="3">
    <source>
        <dbReference type="ARBA" id="ARBA00022964"/>
    </source>
</evidence>
<dbReference type="EMBL" id="MU865987">
    <property type="protein sequence ID" value="KAK4443762.1"/>
    <property type="molecule type" value="Genomic_DNA"/>
</dbReference>
<dbReference type="GO" id="GO:0005506">
    <property type="term" value="F:iron ion binding"/>
    <property type="evidence" value="ECO:0007669"/>
    <property type="project" value="InterPro"/>
</dbReference>
<keyword evidence="5" id="KW-0408">Iron</keyword>
<proteinExistence type="predicted"/>
<protein>
    <recommendedName>
        <fullName evidence="6">Prolyl 4-hydroxylase alpha subunit domain-containing protein</fullName>
    </recommendedName>
</protein>
<reference evidence="7" key="2">
    <citation type="submission" date="2023-05" db="EMBL/GenBank/DDBJ databases">
        <authorList>
            <consortium name="Lawrence Berkeley National Laboratory"/>
            <person name="Steindorff A."/>
            <person name="Hensen N."/>
            <person name="Bonometti L."/>
            <person name="Westerberg I."/>
            <person name="Brannstrom I.O."/>
            <person name="Guillou S."/>
            <person name="Cros-Aarteil S."/>
            <person name="Calhoun S."/>
            <person name="Haridas S."/>
            <person name="Kuo A."/>
            <person name="Mondo S."/>
            <person name="Pangilinan J."/>
            <person name="Riley R."/>
            <person name="Labutti K."/>
            <person name="Andreopoulos B."/>
            <person name="Lipzen A."/>
            <person name="Chen C."/>
            <person name="Yanf M."/>
            <person name="Daum C."/>
            <person name="Ng V."/>
            <person name="Clum A."/>
            <person name="Ohm R."/>
            <person name="Martin F."/>
            <person name="Silar P."/>
            <person name="Natvig D."/>
            <person name="Lalanne C."/>
            <person name="Gautier V."/>
            <person name="Ament-Velasquez S.L."/>
            <person name="Kruys A."/>
            <person name="Hutchinson M.I."/>
            <person name="Powell A.J."/>
            <person name="Barry K."/>
            <person name="Miller A.N."/>
            <person name="Grigoriev I.V."/>
            <person name="Debuchy R."/>
            <person name="Gladieux P."/>
            <person name="Thoren M.H."/>
            <person name="Johannesson H."/>
        </authorList>
    </citation>
    <scope>NUCLEOTIDE SEQUENCE</scope>
    <source>
        <strain evidence="7">PSN243</strain>
    </source>
</reference>
<dbReference type="AlphaFoldDB" id="A0AAV9G6M0"/>
<dbReference type="GO" id="GO:0004656">
    <property type="term" value="F:procollagen-proline 4-dioxygenase activity"/>
    <property type="evidence" value="ECO:0007669"/>
    <property type="project" value="TreeGrafter"/>
</dbReference>
<keyword evidence="4" id="KW-0560">Oxidoreductase</keyword>
<gene>
    <name evidence="7" type="ORF">QBC34DRAFT_385965</name>
</gene>
<dbReference type="PANTHER" id="PTHR10869">
    <property type="entry name" value="PROLYL 4-HYDROXYLASE ALPHA SUBUNIT"/>
    <property type="match status" value="1"/>
</dbReference>
<evidence type="ECO:0000256" key="2">
    <source>
        <dbReference type="ARBA" id="ARBA00022723"/>
    </source>
</evidence>
<evidence type="ECO:0000256" key="4">
    <source>
        <dbReference type="ARBA" id="ARBA00023002"/>
    </source>
</evidence>
<keyword evidence="2" id="KW-0479">Metal-binding</keyword>
<organism evidence="7 8">
    <name type="scientific">Podospora aff. communis PSN243</name>
    <dbReference type="NCBI Taxonomy" id="3040156"/>
    <lineage>
        <taxon>Eukaryota</taxon>
        <taxon>Fungi</taxon>
        <taxon>Dikarya</taxon>
        <taxon>Ascomycota</taxon>
        <taxon>Pezizomycotina</taxon>
        <taxon>Sordariomycetes</taxon>
        <taxon>Sordariomycetidae</taxon>
        <taxon>Sordariales</taxon>
        <taxon>Podosporaceae</taxon>
        <taxon>Podospora</taxon>
    </lineage>
</organism>
<evidence type="ECO:0000313" key="8">
    <source>
        <dbReference type="Proteomes" id="UP001321760"/>
    </source>
</evidence>
<evidence type="ECO:0000313" key="7">
    <source>
        <dbReference type="EMBL" id="KAK4443762.1"/>
    </source>
</evidence>
<keyword evidence="3" id="KW-0223">Dioxygenase</keyword>
<dbReference type="SMART" id="SM00702">
    <property type="entry name" value="P4Hc"/>
    <property type="match status" value="1"/>
</dbReference>
<evidence type="ECO:0000256" key="1">
    <source>
        <dbReference type="ARBA" id="ARBA00001961"/>
    </source>
</evidence>
<comment type="cofactor">
    <cofactor evidence="1">
        <name>L-ascorbate</name>
        <dbReference type="ChEBI" id="CHEBI:38290"/>
    </cofactor>
</comment>
<dbReference type="InterPro" id="IPR045054">
    <property type="entry name" value="P4HA-like"/>
</dbReference>
<accession>A0AAV9G6M0</accession>
<keyword evidence="8" id="KW-1185">Reference proteome</keyword>
<evidence type="ECO:0000259" key="6">
    <source>
        <dbReference type="SMART" id="SM00702"/>
    </source>
</evidence>
<name>A0AAV9G6M0_9PEZI</name>
<dbReference type="GO" id="GO:0005783">
    <property type="term" value="C:endoplasmic reticulum"/>
    <property type="evidence" value="ECO:0007669"/>
    <property type="project" value="TreeGrafter"/>
</dbReference>
<evidence type="ECO:0000256" key="5">
    <source>
        <dbReference type="ARBA" id="ARBA00023004"/>
    </source>
</evidence>
<reference evidence="7" key="1">
    <citation type="journal article" date="2023" name="Mol. Phylogenet. Evol.">
        <title>Genome-scale phylogeny and comparative genomics of the fungal order Sordariales.</title>
        <authorList>
            <person name="Hensen N."/>
            <person name="Bonometti L."/>
            <person name="Westerberg I."/>
            <person name="Brannstrom I.O."/>
            <person name="Guillou S."/>
            <person name="Cros-Aarteil S."/>
            <person name="Calhoun S."/>
            <person name="Haridas S."/>
            <person name="Kuo A."/>
            <person name="Mondo S."/>
            <person name="Pangilinan J."/>
            <person name="Riley R."/>
            <person name="LaButti K."/>
            <person name="Andreopoulos B."/>
            <person name="Lipzen A."/>
            <person name="Chen C."/>
            <person name="Yan M."/>
            <person name="Daum C."/>
            <person name="Ng V."/>
            <person name="Clum A."/>
            <person name="Steindorff A."/>
            <person name="Ohm R.A."/>
            <person name="Martin F."/>
            <person name="Silar P."/>
            <person name="Natvig D.O."/>
            <person name="Lalanne C."/>
            <person name="Gautier V."/>
            <person name="Ament-Velasquez S.L."/>
            <person name="Kruys A."/>
            <person name="Hutchinson M.I."/>
            <person name="Powell A.J."/>
            <person name="Barry K."/>
            <person name="Miller A.N."/>
            <person name="Grigoriev I.V."/>
            <person name="Debuchy R."/>
            <person name="Gladieux P."/>
            <person name="Hiltunen Thoren M."/>
            <person name="Johannesson H."/>
        </authorList>
    </citation>
    <scope>NUCLEOTIDE SEQUENCE</scope>
    <source>
        <strain evidence="7">PSN243</strain>
    </source>
</reference>
<comment type="caution">
    <text evidence="7">The sequence shown here is derived from an EMBL/GenBank/DDBJ whole genome shotgun (WGS) entry which is preliminary data.</text>
</comment>
<feature type="domain" description="Prolyl 4-hydroxylase alpha subunit" evidence="6">
    <location>
        <begin position="55"/>
        <end position="274"/>
    </location>
</feature>
<dbReference type="PANTHER" id="PTHR10869:SF242">
    <property type="entry name" value="PROLYL 4-HYDROXYLASE ALPHA SUBUNIT DOMAIN-CONTAINING PROTEIN"/>
    <property type="match status" value="1"/>
</dbReference>
<sequence length="287" mass="31589">MLLLSILRCYQFISEHGNPLNLVTKDQGTPSSTSLDLASYRCVHNYSIELLSVDPLAIYINNFIRNDEIDHVLHLVQDSFTPSLVTPNNSSSELSLNQTVRLSQTAFPPGDDPVAQCLMDRTRSLLGNVQHAHIETPQVVKYEAGADRFRAHTDWFDPPTRETVFNEDSAQPTVRRSNRLGSIFAYLVDDCTRGETFFPELPRVSLAADGDKFALPADDGGGGAANKGLLVRPRRGNAVFWNNLLADGSGDLRTVHAGLPVGDGTKVGLNIWSRYYFDLPMVGGEGE</sequence>
<dbReference type="Gene3D" id="2.60.120.620">
    <property type="entry name" value="q2cbj1_9rhob like domain"/>
    <property type="match status" value="1"/>
</dbReference>
<dbReference type="Proteomes" id="UP001321760">
    <property type="component" value="Unassembled WGS sequence"/>
</dbReference>